<gene>
    <name evidence="2" type="ORF">NDU88_005438</name>
</gene>
<organism evidence="2 3">
    <name type="scientific">Pleurodeles waltl</name>
    <name type="common">Iberian ribbed newt</name>
    <dbReference type="NCBI Taxonomy" id="8319"/>
    <lineage>
        <taxon>Eukaryota</taxon>
        <taxon>Metazoa</taxon>
        <taxon>Chordata</taxon>
        <taxon>Craniata</taxon>
        <taxon>Vertebrata</taxon>
        <taxon>Euteleostomi</taxon>
        <taxon>Amphibia</taxon>
        <taxon>Batrachia</taxon>
        <taxon>Caudata</taxon>
        <taxon>Salamandroidea</taxon>
        <taxon>Salamandridae</taxon>
        <taxon>Pleurodelinae</taxon>
        <taxon>Pleurodeles</taxon>
    </lineage>
</organism>
<protein>
    <submittedName>
        <fullName evidence="2">Uncharacterized protein</fullName>
    </submittedName>
</protein>
<proteinExistence type="predicted"/>
<dbReference type="EMBL" id="JANPWB010000007">
    <property type="protein sequence ID" value="KAJ1173609.1"/>
    <property type="molecule type" value="Genomic_DNA"/>
</dbReference>
<dbReference type="AlphaFoldDB" id="A0AAV7TBB9"/>
<feature type="region of interest" description="Disordered" evidence="1">
    <location>
        <begin position="1"/>
        <end position="23"/>
    </location>
</feature>
<evidence type="ECO:0000256" key="1">
    <source>
        <dbReference type="SAM" id="MobiDB-lite"/>
    </source>
</evidence>
<dbReference type="Proteomes" id="UP001066276">
    <property type="component" value="Chromosome 4_1"/>
</dbReference>
<sequence length="97" mass="11063">MGGRHEKKGVRQARRDPTKRQRTSLRRNISKIILFKSLCIVHRAFQMVGPVYLLNKFTSSALGPLGGVLGRRESEYNIITLRESPAFRCRISLPRIG</sequence>
<comment type="caution">
    <text evidence="2">The sequence shown here is derived from an EMBL/GenBank/DDBJ whole genome shotgun (WGS) entry which is preliminary data.</text>
</comment>
<evidence type="ECO:0000313" key="2">
    <source>
        <dbReference type="EMBL" id="KAJ1173609.1"/>
    </source>
</evidence>
<keyword evidence="3" id="KW-1185">Reference proteome</keyword>
<accession>A0AAV7TBB9</accession>
<name>A0AAV7TBB9_PLEWA</name>
<reference evidence="2" key="1">
    <citation type="journal article" date="2022" name="bioRxiv">
        <title>Sequencing and chromosome-scale assembly of the giantPleurodeles waltlgenome.</title>
        <authorList>
            <person name="Brown T."/>
            <person name="Elewa A."/>
            <person name="Iarovenko S."/>
            <person name="Subramanian E."/>
            <person name="Araus A.J."/>
            <person name="Petzold A."/>
            <person name="Susuki M."/>
            <person name="Suzuki K.-i.T."/>
            <person name="Hayashi T."/>
            <person name="Toyoda A."/>
            <person name="Oliveira C."/>
            <person name="Osipova E."/>
            <person name="Leigh N.D."/>
            <person name="Simon A."/>
            <person name="Yun M.H."/>
        </authorList>
    </citation>
    <scope>NUCLEOTIDE SEQUENCE</scope>
    <source>
        <strain evidence="2">20211129_DDA</strain>
        <tissue evidence="2">Liver</tissue>
    </source>
</reference>
<evidence type="ECO:0000313" key="3">
    <source>
        <dbReference type="Proteomes" id="UP001066276"/>
    </source>
</evidence>
<feature type="compositionally biased region" description="Basic residues" evidence="1">
    <location>
        <begin position="1"/>
        <end position="12"/>
    </location>
</feature>